<dbReference type="Proteomes" id="UP000177445">
    <property type="component" value="Chromosome"/>
</dbReference>
<comment type="catalytic activity">
    <reaction evidence="1">
        <text>S-ubiquitinyl-[E2 ubiquitin-conjugating enzyme]-L-cysteine + [acceptor protein]-L-lysine = [E2 ubiquitin-conjugating enzyme]-L-cysteine + N(6)-ubiquitinyl-[acceptor protein]-L-lysine.</text>
        <dbReference type="EC" id="2.3.2.27"/>
    </reaction>
</comment>
<feature type="compositionally biased region" description="Basic and acidic residues" evidence="14">
    <location>
        <begin position="98"/>
        <end position="108"/>
    </location>
</feature>
<feature type="transmembrane region" description="Helical" evidence="15">
    <location>
        <begin position="524"/>
        <end position="549"/>
    </location>
</feature>
<evidence type="ECO:0000256" key="1">
    <source>
        <dbReference type="ARBA" id="ARBA00000900"/>
    </source>
</evidence>
<evidence type="ECO:0000259" key="16">
    <source>
        <dbReference type="Pfam" id="PF12483"/>
    </source>
</evidence>
<feature type="transmembrane region" description="Helical" evidence="15">
    <location>
        <begin position="342"/>
        <end position="363"/>
    </location>
</feature>
<dbReference type="PANTHER" id="PTHR34478:SF2">
    <property type="entry name" value="MEMBRANE PROTEIN"/>
    <property type="match status" value="1"/>
</dbReference>
<name>A0A1D9GH01_9GAMM</name>
<evidence type="ECO:0000256" key="7">
    <source>
        <dbReference type="ARBA" id="ARBA00022692"/>
    </source>
</evidence>
<dbReference type="STRING" id="1874317.BKP64_01065"/>
<evidence type="ECO:0000256" key="5">
    <source>
        <dbReference type="ARBA" id="ARBA00012483"/>
    </source>
</evidence>
<sequence>MRRFNIAGRPGRIIMAVLALACLAGSYHLMQTGLEQLAQARQIERMPETPIAALTKGPYIVAGKAGEDLGTLSTPYSNTKAVYYRYKLEEEYRDSDGDRHIRTLDSGERGGSFPLRDSSGTVTIAPGHDHSAIEWSLERTYYSQTGQKIYSEWALKPGDTVRVIGRFNREDGEMVFSGLDVFSLPSLISGFTLDVDGGDRLFSAAIRISIATGLLALGLALALTATKIHRFWVYVLVMSVAISGTLSVLGVTKLNQEWSAIATLYESRYQQLNDGKDNPLALADLAALKQLIRQSTSGWLDRWMFRRTVENRLPLPELDDSTIARVEQIVERQPQGKFQHAWTSWGLSAGSSALAVILVFFAIRTVKFKRLIEAVPTSSTTGLSFGLSELKGMVDSDDLRPPIHDPLLNEKCVAFDYKVEERRGSGKNEKWHTIEHRSERVPFWLDDNQGRILVQPEGASIEYPKHHSETRGDRRYSVRLLDTLVNVYCIGFAGLDRQQPDRLTIQKDEEAPFLISTHEEDDIVLARGAGGFVGTAVSLGLFLFAATAMFAADGNFSPDNLLLSALIVPLVLCIYIGILHYNDIVFLKNRVDRARANIDTILQQRHDLWPNLEKVVKASLAHENQLLKAIAQLRNANPAGIRNAGELDKLIGFEQKVTRAMQARIENYPDLKNSKVIGQFMAMMAETENYLSLLRNSYAESALIYNTRIQSFPDLILAKLFRFRPAQQFAVGE</sequence>
<dbReference type="GO" id="GO:0008270">
    <property type="term" value="F:zinc ion binding"/>
    <property type="evidence" value="ECO:0007669"/>
    <property type="project" value="UniProtKB-KW"/>
</dbReference>
<keyword evidence="8" id="KW-0479">Metal-binding</keyword>
<dbReference type="EMBL" id="CP017715">
    <property type="protein sequence ID" value="AOY86879.1"/>
    <property type="molecule type" value="Genomic_DNA"/>
</dbReference>
<feature type="domain" description="E3 Ubiquitin ligase MUL1-like" evidence="16">
    <location>
        <begin position="420"/>
        <end position="541"/>
    </location>
</feature>
<evidence type="ECO:0000256" key="14">
    <source>
        <dbReference type="SAM" id="MobiDB-lite"/>
    </source>
</evidence>
<dbReference type="SUPFAM" id="SSF140478">
    <property type="entry name" value="LemA-like"/>
    <property type="match status" value="1"/>
</dbReference>
<protein>
    <recommendedName>
        <fullName evidence="5">RING-type E3 ubiquitin transferase</fullName>
        <ecNumber evidence="5">2.3.2.27</ecNumber>
    </recommendedName>
</protein>
<evidence type="ECO:0000256" key="2">
    <source>
        <dbReference type="ARBA" id="ARBA00004141"/>
    </source>
</evidence>
<dbReference type="GO" id="GO:0061630">
    <property type="term" value="F:ubiquitin protein ligase activity"/>
    <property type="evidence" value="ECO:0007669"/>
    <property type="project" value="UniProtKB-EC"/>
</dbReference>
<dbReference type="Gene3D" id="1.20.1440.20">
    <property type="entry name" value="LemA-like domain"/>
    <property type="match status" value="1"/>
</dbReference>
<dbReference type="InterPro" id="IPR023353">
    <property type="entry name" value="LemA-like_dom_sf"/>
</dbReference>
<dbReference type="InterPro" id="IPR007156">
    <property type="entry name" value="MamQ_LemA"/>
</dbReference>
<keyword evidence="9" id="KW-0863">Zinc-finger</keyword>
<evidence type="ECO:0000256" key="8">
    <source>
        <dbReference type="ARBA" id="ARBA00022723"/>
    </source>
</evidence>
<keyword evidence="10" id="KW-0833">Ubl conjugation pathway</keyword>
<evidence type="ECO:0000313" key="17">
    <source>
        <dbReference type="EMBL" id="AOY86879.1"/>
    </source>
</evidence>
<evidence type="ECO:0000256" key="4">
    <source>
        <dbReference type="ARBA" id="ARBA00008854"/>
    </source>
</evidence>
<accession>A0A1D9GH01</accession>
<evidence type="ECO:0000256" key="12">
    <source>
        <dbReference type="ARBA" id="ARBA00022989"/>
    </source>
</evidence>
<organism evidence="17 18">
    <name type="scientific">Marinobacter salinus</name>
    <dbReference type="NCBI Taxonomy" id="1874317"/>
    <lineage>
        <taxon>Bacteria</taxon>
        <taxon>Pseudomonadati</taxon>
        <taxon>Pseudomonadota</taxon>
        <taxon>Gammaproteobacteria</taxon>
        <taxon>Pseudomonadales</taxon>
        <taxon>Marinobacteraceae</taxon>
        <taxon>Marinobacter</taxon>
    </lineage>
</organism>
<dbReference type="KEGG" id="msq:BKP64_01065"/>
<keyword evidence="7 15" id="KW-0812">Transmembrane</keyword>
<keyword evidence="13 15" id="KW-0472">Membrane</keyword>
<proteinExistence type="inferred from homology"/>
<keyword evidence="18" id="KW-1185">Reference proteome</keyword>
<evidence type="ECO:0000256" key="11">
    <source>
        <dbReference type="ARBA" id="ARBA00022833"/>
    </source>
</evidence>
<dbReference type="Pfam" id="PF04011">
    <property type="entry name" value="LemA"/>
    <property type="match status" value="1"/>
</dbReference>
<dbReference type="Pfam" id="PF12483">
    <property type="entry name" value="GIDE"/>
    <property type="match status" value="1"/>
</dbReference>
<reference evidence="17 18" key="1">
    <citation type="submission" date="2016-10" db="EMBL/GenBank/DDBJ databases">
        <title>Marinobacter salinus sp. nov., a moderately halophilic bacterium isolated from a tidal flat environment.</title>
        <authorList>
            <person name="Park S.-J."/>
        </authorList>
    </citation>
    <scope>NUCLEOTIDE SEQUENCE [LARGE SCALE GENOMIC DNA]</scope>
    <source>
        <strain evidence="17 18">Hb8</strain>
    </source>
</reference>
<evidence type="ECO:0000313" key="18">
    <source>
        <dbReference type="Proteomes" id="UP000177445"/>
    </source>
</evidence>
<comment type="similarity">
    <text evidence="4">Belongs to the LemA family.</text>
</comment>
<dbReference type="OrthoDB" id="9804152at2"/>
<dbReference type="RefSeq" id="WP_070964822.1">
    <property type="nucleotide sequence ID" value="NZ_CP017715.1"/>
</dbReference>
<feature type="region of interest" description="Disordered" evidence="14">
    <location>
        <begin position="98"/>
        <end position="119"/>
    </location>
</feature>
<dbReference type="GO" id="GO:0016567">
    <property type="term" value="P:protein ubiquitination"/>
    <property type="evidence" value="ECO:0007669"/>
    <property type="project" value="InterPro"/>
</dbReference>
<gene>
    <name evidence="17" type="ORF">BKP64_01065</name>
</gene>
<feature type="transmembrane region" description="Helical" evidence="15">
    <location>
        <begin position="561"/>
        <end position="581"/>
    </location>
</feature>
<keyword evidence="12 15" id="KW-1133">Transmembrane helix</keyword>
<evidence type="ECO:0000256" key="13">
    <source>
        <dbReference type="ARBA" id="ARBA00023136"/>
    </source>
</evidence>
<keyword evidence="6" id="KW-0808">Transferase</keyword>
<evidence type="ECO:0000256" key="15">
    <source>
        <dbReference type="SAM" id="Phobius"/>
    </source>
</evidence>
<dbReference type="InterPro" id="IPR022170">
    <property type="entry name" value="MUL1-like"/>
</dbReference>
<dbReference type="AlphaFoldDB" id="A0A1D9GH01"/>
<dbReference type="PANTHER" id="PTHR34478">
    <property type="entry name" value="PROTEIN LEMA"/>
    <property type="match status" value="1"/>
</dbReference>
<comment type="subcellular location">
    <subcellularLocation>
        <location evidence="2">Membrane</location>
        <topology evidence="2">Multi-pass membrane protein</topology>
    </subcellularLocation>
    <subcellularLocation>
        <location evidence="3">Membrane</location>
        <topology evidence="3">Single-pass membrane protein</topology>
    </subcellularLocation>
</comment>
<feature type="transmembrane region" description="Helical" evidence="15">
    <location>
        <begin position="201"/>
        <end position="224"/>
    </location>
</feature>
<dbReference type="EC" id="2.3.2.27" evidence="5"/>
<evidence type="ECO:0000256" key="6">
    <source>
        <dbReference type="ARBA" id="ARBA00022679"/>
    </source>
</evidence>
<evidence type="ECO:0000256" key="9">
    <source>
        <dbReference type="ARBA" id="ARBA00022771"/>
    </source>
</evidence>
<feature type="transmembrane region" description="Helical" evidence="15">
    <location>
        <begin position="231"/>
        <end position="251"/>
    </location>
</feature>
<dbReference type="GO" id="GO:0016020">
    <property type="term" value="C:membrane"/>
    <property type="evidence" value="ECO:0007669"/>
    <property type="project" value="UniProtKB-SubCell"/>
</dbReference>
<keyword evidence="11" id="KW-0862">Zinc</keyword>
<evidence type="ECO:0000256" key="3">
    <source>
        <dbReference type="ARBA" id="ARBA00004167"/>
    </source>
</evidence>
<evidence type="ECO:0000256" key="10">
    <source>
        <dbReference type="ARBA" id="ARBA00022786"/>
    </source>
</evidence>